<dbReference type="RefSeq" id="WP_213100794.1">
    <property type="nucleotide sequence ID" value="NZ_JAGYPM010000001.1"/>
</dbReference>
<sequence>MNKLVVKFDQYDKEYNQVETHAEEVVDGGLLLSVSSEYTISSFILLSPRF</sequence>
<protein>
    <submittedName>
        <fullName evidence="1">Uncharacterized protein</fullName>
    </submittedName>
</protein>
<accession>A0ABS5NPF6</accession>
<reference evidence="1 2" key="1">
    <citation type="submission" date="2021-05" db="EMBL/GenBank/DDBJ databases">
        <title>Novel Bacillus species.</title>
        <authorList>
            <person name="Liu G."/>
        </authorList>
    </citation>
    <scope>NUCLEOTIDE SEQUENCE [LARGE SCALE GENOMIC DNA]</scope>
    <source>
        <strain evidence="1 2">FJAT-49705</strain>
    </source>
</reference>
<dbReference type="EMBL" id="JAGYPM010000001">
    <property type="protein sequence ID" value="MBS4189344.1"/>
    <property type="molecule type" value="Genomic_DNA"/>
</dbReference>
<proteinExistence type="predicted"/>
<keyword evidence="2" id="KW-1185">Reference proteome</keyword>
<comment type="caution">
    <text evidence="1">The sequence shown here is derived from an EMBL/GenBank/DDBJ whole genome shotgun (WGS) entry which is preliminary data.</text>
</comment>
<gene>
    <name evidence="1" type="ORF">KHA94_03790</name>
</gene>
<organism evidence="1 2">
    <name type="scientific">Cytobacillus citreus</name>
    <dbReference type="NCBI Taxonomy" id="2833586"/>
    <lineage>
        <taxon>Bacteria</taxon>
        <taxon>Bacillati</taxon>
        <taxon>Bacillota</taxon>
        <taxon>Bacilli</taxon>
        <taxon>Bacillales</taxon>
        <taxon>Bacillaceae</taxon>
        <taxon>Cytobacillus</taxon>
    </lineage>
</organism>
<dbReference type="Proteomes" id="UP000681027">
    <property type="component" value="Unassembled WGS sequence"/>
</dbReference>
<name>A0ABS5NPF6_9BACI</name>
<evidence type="ECO:0000313" key="1">
    <source>
        <dbReference type="EMBL" id="MBS4189344.1"/>
    </source>
</evidence>
<evidence type="ECO:0000313" key="2">
    <source>
        <dbReference type="Proteomes" id="UP000681027"/>
    </source>
</evidence>